<feature type="domain" description="Myb-like" evidence="7">
    <location>
        <begin position="5"/>
        <end position="99"/>
    </location>
</feature>
<dbReference type="InterPro" id="IPR017930">
    <property type="entry name" value="Myb_dom"/>
</dbReference>
<evidence type="ECO:0000256" key="2">
    <source>
        <dbReference type="ARBA" id="ARBA00022737"/>
    </source>
</evidence>
<dbReference type="PANTHER" id="PTHR45675">
    <property type="entry name" value="MYB TRANSCRIPTION FACTOR-RELATED-RELATED"/>
    <property type="match status" value="1"/>
</dbReference>
<gene>
    <name evidence="9" type="ORF">PVAP13_9NG470700</name>
</gene>
<protein>
    <submittedName>
        <fullName evidence="9">Uncharacterized protein</fullName>
    </submittedName>
</protein>
<dbReference type="Gene3D" id="1.10.10.60">
    <property type="entry name" value="Homeodomain-like"/>
    <property type="match status" value="2"/>
</dbReference>
<comment type="subcellular location">
    <subcellularLocation>
        <location evidence="1">Nucleus</location>
    </subcellularLocation>
</comment>
<dbReference type="EMBL" id="CM029054">
    <property type="protein sequence ID" value="KAG2537119.1"/>
    <property type="molecule type" value="Genomic_DNA"/>
</dbReference>
<dbReference type="InterPro" id="IPR009057">
    <property type="entry name" value="Homeodomain-like_sf"/>
</dbReference>
<evidence type="ECO:0000313" key="10">
    <source>
        <dbReference type="Proteomes" id="UP000823388"/>
    </source>
</evidence>
<dbReference type="CDD" id="cd00167">
    <property type="entry name" value="SANT"/>
    <property type="match status" value="2"/>
</dbReference>
<dbReference type="InterPro" id="IPR001005">
    <property type="entry name" value="SANT/Myb"/>
</dbReference>
<dbReference type="GO" id="GO:0005634">
    <property type="term" value="C:nucleus"/>
    <property type="evidence" value="ECO:0007669"/>
    <property type="project" value="UniProtKB-SubCell"/>
</dbReference>
<dbReference type="Pfam" id="PF00249">
    <property type="entry name" value="Myb_DNA-binding"/>
    <property type="match status" value="2"/>
</dbReference>
<evidence type="ECO:0000256" key="6">
    <source>
        <dbReference type="ARBA" id="ARBA00023242"/>
    </source>
</evidence>
<dbReference type="PROSITE" id="PS50090">
    <property type="entry name" value="MYB_LIKE"/>
    <property type="match status" value="1"/>
</dbReference>
<dbReference type="InterPro" id="IPR044676">
    <property type="entry name" value="EOBI/EOBII-like_plant"/>
</dbReference>
<dbReference type="PROSITE" id="PS51294">
    <property type="entry name" value="HTH_MYB"/>
    <property type="match status" value="2"/>
</dbReference>
<dbReference type="SUPFAM" id="SSF46689">
    <property type="entry name" value="Homeodomain-like"/>
    <property type="match status" value="1"/>
</dbReference>
<dbReference type="GO" id="GO:0043565">
    <property type="term" value="F:sequence-specific DNA binding"/>
    <property type="evidence" value="ECO:0007669"/>
    <property type="project" value="InterPro"/>
</dbReference>
<keyword evidence="3" id="KW-0805">Transcription regulation</keyword>
<evidence type="ECO:0000256" key="5">
    <source>
        <dbReference type="ARBA" id="ARBA00023163"/>
    </source>
</evidence>
<evidence type="ECO:0000256" key="3">
    <source>
        <dbReference type="ARBA" id="ARBA00023015"/>
    </source>
</evidence>
<evidence type="ECO:0000259" key="7">
    <source>
        <dbReference type="PROSITE" id="PS50090"/>
    </source>
</evidence>
<reference evidence="9" key="1">
    <citation type="submission" date="2020-05" db="EMBL/GenBank/DDBJ databases">
        <title>WGS assembly of Panicum virgatum.</title>
        <authorList>
            <person name="Lovell J.T."/>
            <person name="Jenkins J."/>
            <person name="Shu S."/>
            <person name="Juenger T.E."/>
            <person name="Schmutz J."/>
        </authorList>
    </citation>
    <scope>NUCLEOTIDE SEQUENCE</scope>
    <source>
        <strain evidence="9">AP13</strain>
    </source>
</reference>
<keyword evidence="2" id="KW-0677">Repeat</keyword>
<keyword evidence="5" id="KW-0804">Transcription</keyword>
<evidence type="ECO:0000259" key="8">
    <source>
        <dbReference type="PROSITE" id="PS51294"/>
    </source>
</evidence>
<feature type="domain" description="HTH myb-type" evidence="8">
    <location>
        <begin position="49"/>
        <end position="103"/>
    </location>
</feature>
<dbReference type="GO" id="GO:0003700">
    <property type="term" value="F:DNA-binding transcription factor activity"/>
    <property type="evidence" value="ECO:0007669"/>
    <property type="project" value="InterPro"/>
</dbReference>
<evidence type="ECO:0000256" key="1">
    <source>
        <dbReference type="ARBA" id="ARBA00004123"/>
    </source>
</evidence>
<keyword evidence="4" id="KW-0238">DNA-binding</keyword>
<dbReference type="SMART" id="SM00717">
    <property type="entry name" value="SANT"/>
    <property type="match status" value="2"/>
</dbReference>
<proteinExistence type="predicted"/>
<name>A0A8T0MP82_PANVG</name>
<evidence type="ECO:0000256" key="4">
    <source>
        <dbReference type="ARBA" id="ARBA00023125"/>
    </source>
</evidence>
<keyword evidence="6" id="KW-0539">Nucleus</keyword>
<keyword evidence="10" id="KW-1185">Reference proteome</keyword>
<comment type="caution">
    <text evidence="9">The sequence shown here is derived from an EMBL/GenBank/DDBJ whole genome shotgun (WGS) entry which is preliminary data.</text>
</comment>
<dbReference type="PANTHER" id="PTHR45675:SF2">
    <property type="entry name" value="MYB-RELATED PROTEIN MYBAS1"/>
    <property type="match status" value="1"/>
</dbReference>
<organism evidence="9 10">
    <name type="scientific">Panicum virgatum</name>
    <name type="common">Blackwell switchgrass</name>
    <dbReference type="NCBI Taxonomy" id="38727"/>
    <lineage>
        <taxon>Eukaryota</taxon>
        <taxon>Viridiplantae</taxon>
        <taxon>Streptophyta</taxon>
        <taxon>Embryophyta</taxon>
        <taxon>Tracheophyta</taxon>
        <taxon>Spermatophyta</taxon>
        <taxon>Magnoliopsida</taxon>
        <taxon>Liliopsida</taxon>
        <taxon>Poales</taxon>
        <taxon>Poaceae</taxon>
        <taxon>PACMAD clade</taxon>
        <taxon>Panicoideae</taxon>
        <taxon>Panicodae</taxon>
        <taxon>Paniceae</taxon>
        <taxon>Panicinae</taxon>
        <taxon>Panicum</taxon>
        <taxon>Panicum sect. Hiantes</taxon>
    </lineage>
</organism>
<feature type="domain" description="HTH myb-type" evidence="8">
    <location>
        <begin position="5"/>
        <end position="38"/>
    </location>
</feature>
<dbReference type="AlphaFoldDB" id="A0A8T0MP82"/>
<accession>A0A8T0MP82</accession>
<dbReference type="Proteomes" id="UP000823388">
    <property type="component" value="Chromosome 9N"/>
</dbReference>
<evidence type="ECO:0000313" key="9">
    <source>
        <dbReference type="EMBL" id="KAG2537119.1"/>
    </source>
</evidence>
<sequence length="235" mass="27111">MVTVREGMRKGPWTEQEDMQLVCTVRLLGDRRWDSIAQSCRLRWVNYLHPSRKHGRLSPQEERLVIELHARWGNSWSRIARRLPGRTDNDIKNYWKTRKRMKAQERELSMSPSSSSFSLMYQSSCLLDTAPVDGMSCGDTRDVNVSSCITGSALECTDGFPMVQIWREMETPLQAPVSMPQGIHQADEKTCSSSVPFSPPATTASMWDDQCPEVFWNMDPEEIRMLTPQFDCRDW</sequence>